<proteinExistence type="predicted"/>
<evidence type="ECO:0000259" key="1">
    <source>
        <dbReference type="Pfam" id="PF01425"/>
    </source>
</evidence>
<name>A0AAD5IZJ1_ACENE</name>
<dbReference type="PANTHER" id="PTHR42678:SF40">
    <property type="entry name" value="AMIDASE DOMAIN-CONTAINING PROTEIN"/>
    <property type="match status" value="1"/>
</dbReference>
<feature type="domain" description="Amidase" evidence="1">
    <location>
        <begin position="1"/>
        <end position="322"/>
    </location>
</feature>
<sequence length="387" mass="41129">MNTTAGSIALLGSTVPRNAFVVTNLIEAGAIILGKASLGGLMQGSYQMVGALEVAKEEQNPYVLSADPCGSSSGSTISVAANMAAVSLGTETDGSILCLSSYNSVVGIKPTVGLTSRDGVVPITHRQDTIGPICRTLADAVYVLDAFVGTNHNDNATREASKYIPVGGYIQFLKPSGLKGKRLGILRDPFLIDKEPGIIRAFEHHFHTLRQQGAVLVDNLKIVSIDAIMNPFVTGEVKAMDTDLKLDLNKYLEGLVVSPVRSLADVIEFNNKFAKLQGLLDAQKTDGINAKVKKALLNLVKLSRDGLEKLMKEQKLDAVVTPGADFSTVLAIGGYPGINVPTGYDSNGVPFGIFFGGLKGTEPKLIEIAYGFEQAPKIRKPPPPIKH</sequence>
<keyword evidence="3" id="KW-1185">Reference proteome</keyword>
<dbReference type="InterPro" id="IPR036928">
    <property type="entry name" value="AS_sf"/>
</dbReference>
<protein>
    <recommendedName>
        <fullName evidence="1">Amidase domain-containing protein</fullName>
    </recommendedName>
</protein>
<gene>
    <name evidence="2" type="ORF">LWI28_015276</name>
</gene>
<reference evidence="2" key="1">
    <citation type="journal article" date="2022" name="Plant J.">
        <title>Strategies of tolerance reflected in two North American maple genomes.</title>
        <authorList>
            <person name="McEvoy S.L."/>
            <person name="Sezen U.U."/>
            <person name="Trouern-Trend A."/>
            <person name="McMahon S.M."/>
            <person name="Schaberg P.G."/>
            <person name="Yang J."/>
            <person name="Wegrzyn J.L."/>
            <person name="Swenson N.G."/>
        </authorList>
    </citation>
    <scope>NUCLEOTIDE SEQUENCE</scope>
    <source>
        <strain evidence="2">91603</strain>
    </source>
</reference>
<dbReference type="Gene3D" id="3.90.1300.10">
    <property type="entry name" value="Amidase signature (AS) domain"/>
    <property type="match status" value="1"/>
</dbReference>
<dbReference type="Proteomes" id="UP001064489">
    <property type="component" value="Chromosome 4"/>
</dbReference>
<dbReference type="PANTHER" id="PTHR42678">
    <property type="entry name" value="AMIDASE"/>
    <property type="match status" value="1"/>
</dbReference>
<evidence type="ECO:0000313" key="3">
    <source>
        <dbReference type="Proteomes" id="UP001064489"/>
    </source>
</evidence>
<dbReference type="AlphaFoldDB" id="A0AAD5IZJ1"/>
<evidence type="ECO:0000313" key="2">
    <source>
        <dbReference type="EMBL" id="KAI9181466.1"/>
    </source>
</evidence>
<dbReference type="EMBL" id="JAJSOW010000101">
    <property type="protein sequence ID" value="KAI9181466.1"/>
    <property type="molecule type" value="Genomic_DNA"/>
</dbReference>
<accession>A0AAD5IZJ1</accession>
<dbReference type="Pfam" id="PF01425">
    <property type="entry name" value="Amidase"/>
    <property type="match status" value="1"/>
</dbReference>
<comment type="caution">
    <text evidence="2">The sequence shown here is derived from an EMBL/GenBank/DDBJ whole genome shotgun (WGS) entry which is preliminary data.</text>
</comment>
<reference evidence="2" key="2">
    <citation type="submission" date="2023-02" db="EMBL/GenBank/DDBJ databases">
        <authorList>
            <person name="Swenson N.G."/>
            <person name="Wegrzyn J.L."/>
            <person name="Mcevoy S.L."/>
        </authorList>
    </citation>
    <scope>NUCLEOTIDE SEQUENCE</scope>
    <source>
        <strain evidence="2">91603</strain>
        <tissue evidence="2">Leaf</tissue>
    </source>
</reference>
<organism evidence="2 3">
    <name type="scientific">Acer negundo</name>
    <name type="common">Box elder</name>
    <dbReference type="NCBI Taxonomy" id="4023"/>
    <lineage>
        <taxon>Eukaryota</taxon>
        <taxon>Viridiplantae</taxon>
        <taxon>Streptophyta</taxon>
        <taxon>Embryophyta</taxon>
        <taxon>Tracheophyta</taxon>
        <taxon>Spermatophyta</taxon>
        <taxon>Magnoliopsida</taxon>
        <taxon>eudicotyledons</taxon>
        <taxon>Gunneridae</taxon>
        <taxon>Pentapetalae</taxon>
        <taxon>rosids</taxon>
        <taxon>malvids</taxon>
        <taxon>Sapindales</taxon>
        <taxon>Sapindaceae</taxon>
        <taxon>Hippocastanoideae</taxon>
        <taxon>Acereae</taxon>
        <taxon>Acer</taxon>
    </lineage>
</organism>
<dbReference type="SUPFAM" id="SSF75304">
    <property type="entry name" value="Amidase signature (AS) enzymes"/>
    <property type="match status" value="1"/>
</dbReference>
<dbReference type="InterPro" id="IPR023631">
    <property type="entry name" value="Amidase_dom"/>
</dbReference>